<protein>
    <submittedName>
        <fullName evidence="1">C_GCAxxG_C_C family probable redox protein</fullName>
    </submittedName>
</protein>
<dbReference type="STRING" id="926561.GCA_000379025_01258"/>
<reference evidence="1 2" key="1">
    <citation type="submission" date="2019-03" db="EMBL/GenBank/DDBJ databases">
        <title>Subsurface microbial communities from deep shales in Ohio and West Virginia, USA.</title>
        <authorList>
            <person name="Wrighton K."/>
        </authorList>
    </citation>
    <scope>NUCLEOTIDE SEQUENCE [LARGE SCALE GENOMIC DNA]</scope>
    <source>
        <strain evidence="1 2">MSL 6dP</strain>
    </source>
</reference>
<comment type="caution">
    <text evidence="1">The sequence shown here is derived from an EMBL/GenBank/DDBJ whole genome shotgun (WGS) entry which is preliminary data.</text>
</comment>
<dbReference type="NCBIfam" id="TIGR01909">
    <property type="entry name" value="C_GCAxxG_C_C"/>
    <property type="match status" value="1"/>
</dbReference>
<proteinExistence type="predicted"/>
<dbReference type="InterPro" id="IPR010181">
    <property type="entry name" value="CGCAxxGCC_motif"/>
</dbReference>
<dbReference type="Pfam" id="PF09719">
    <property type="entry name" value="C_GCAxxG_C_C"/>
    <property type="match status" value="1"/>
</dbReference>
<gene>
    <name evidence="1" type="ORF">C7959_11128</name>
</gene>
<evidence type="ECO:0000313" key="2">
    <source>
        <dbReference type="Proteomes" id="UP000295832"/>
    </source>
</evidence>
<evidence type="ECO:0000313" key="1">
    <source>
        <dbReference type="EMBL" id="TDX51632.1"/>
    </source>
</evidence>
<organism evidence="1 2">
    <name type="scientific">Orenia marismortui</name>
    <dbReference type="NCBI Taxonomy" id="46469"/>
    <lineage>
        <taxon>Bacteria</taxon>
        <taxon>Bacillati</taxon>
        <taxon>Bacillota</taxon>
        <taxon>Clostridia</taxon>
        <taxon>Halanaerobiales</taxon>
        <taxon>Halobacteroidaceae</taxon>
        <taxon>Orenia</taxon>
    </lineage>
</organism>
<dbReference type="EMBL" id="SOEG01000011">
    <property type="protein sequence ID" value="TDX51632.1"/>
    <property type="molecule type" value="Genomic_DNA"/>
</dbReference>
<dbReference type="Proteomes" id="UP000295832">
    <property type="component" value="Unassembled WGS sequence"/>
</dbReference>
<dbReference type="AlphaFoldDB" id="A0A4R8GYN2"/>
<sequence length="146" mass="16089">MKSRQEKAKDKFSSGFNCAQSVLVAFSEDLDLEEEVALKISSGFGAGMGRMQNTCGAVTGAFMVIGALNGQYKAEDKRAKEETHSLVRKFSEEFKGLNNTINCQELIGVNINTKAGMEEAKSRNLFSNKCGKYIENAVKLLEDKYL</sequence>
<accession>A0A4R8GYN2</accession>
<name>A0A4R8GYN2_9FIRM</name>
<keyword evidence="2" id="KW-1185">Reference proteome</keyword>
<dbReference type="RefSeq" id="WP_134116451.1">
    <property type="nucleotide sequence ID" value="NZ_SOEG01000011.1"/>
</dbReference>